<name>A0A380IGB8_STRAI</name>
<dbReference type="EMBL" id="UHEN01000001">
    <property type="protein sequence ID" value="SUN08133.1"/>
    <property type="molecule type" value="Genomic_DNA"/>
</dbReference>
<dbReference type="Proteomes" id="UP000255213">
    <property type="component" value="Unassembled WGS sequence"/>
</dbReference>
<reference evidence="1 2" key="1">
    <citation type="submission" date="2018-06" db="EMBL/GenBank/DDBJ databases">
        <authorList>
            <consortium name="Pathogen Informatics"/>
            <person name="Doyle S."/>
        </authorList>
    </citation>
    <scope>NUCLEOTIDE SEQUENCE [LARGE SCALE GENOMIC DNA]</scope>
    <source>
        <strain evidence="1 2">NCTC12957</strain>
    </source>
</reference>
<dbReference type="AlphaFoldDB" id="A0A380IGB8"/>
<organism evidence="1 2">
    <name type="scientific">Streptococcus acidominimus</name>
    <dbReference type="NCBI Taxonomy" id="1326"/>
    <lineage>
        <taxon>Bacteria</taxon>
        <taxon>Bacillati</taxon>
        <taxon>Bacillota</taxon>
        <taxon>Bacilli</taxon>
        <taxon>Lactobacillales</taxon>
        <taxon>Streptococcaceae</taxon>
        <taxon>Streptococcus</taxon>
    </lineage>
</organism>
<proteinExistence type="predicted"/>
<dbReference type="RefSeq" id="WP_244912654.1">
    <property type="nucleotide sequence ID" value="NZ_MSJL01000093.1"/>
</dbReference>
<evidence type="ECO:0000313" key="2">
    <source>
        <dbReference type="Proteomes" id="UP000255213"/>
    </source>
</evidence>
<protein>
    <submittedName>
        <fullName evidence="1">Uncharacterized protein</fullName>
    </submittedName>
</protein>
<accession>A0A380IGB8</accession>
<sequence length="105" mass="12368">MEKETLTREQQDNVVRWIARNYNVESIEFMTFNKDLKTGSYHLRFKLNKDQHSGITVNTLSEFDNSYESVRLGALEDFRDISRHSIIPQNEEVDISHVEVTYLGE</sequence>
<gene>
    <name evidence="1" type="ORF">NCTC12957_01722</name>
</gene>
<evidence type="ECO:0000313" key="1">
    <source>
        <dbReference type="EMBL" id="SUN08133.1"/>
    </source>
</evidence>